<reference evidence="3" key="1">
    <citation type="submission" date="2022-12" db="EMBL/GenBank/DDBJ databases">
        <authorList>
            <person name="Petersen C."/>
        </authorList>
    </citation>
    <scope>NUCLEOTIDE SEQUENCE</scope>
    <source>
        <strain evidence="3">IBT 17660</strain>
    </source>
</reference>
<organism evidence="3 4">
    <name type="scientific">Penicillium desertorum</name>
    <dbReference type="NCBI Taxonomy" id="1303715"/>
    <lineage>
        <taxon>Eukaryota</taxon>
        <taxon>Fungi</taxon>
        <taxon>Dikarya</taxon>
        <taxon>Ascomycota</taxon>
        <taxon>Pezizomycotina</taxon>
        <taxon>Eurotiomycetes</taxon>
        <taxon>Eurotiomycetidae</taxon>
        <taxon>Eurotiales</taxon>
        <taxon>Aspergillaceae</taxon>
        <taxon>Penicillium</taxon>
    </lineage>
</organism>
<protein>
    <recommendedName>
        <fullName evidence="2">HNH nuclease domain-containing protein</fullName>
    </recommendedName>
</protein>
<evidence type="ECO:0000259" key="2">
    <source>
        <dbReference type="Pfam" id="PF13391"/>
    </source>
</evidence>
<keyword evidence="4" id="KW-1185">Reference proteome</keyword>
<evidence type="ECO:0000313" key="4">
    <source>
        <dbReference type="Proteomes" id="UP001147760"/>
    </source>
</evidence>
<dbReference type="AlphaFoldDB" id="A0A9W9X9V8"/>
<comment type="caution">
    <text evidence="3">The sequence shown here is derived from an EMBL/GenBank/DDBJ whole genome shotgun (WGS) entry which is preliminary data.</text>
</comment>
<dbReference type="Proteomes" id="UP001147760">
    <property type="component" value="Unassembled WGS sequence"/>
</dbReference>
<reference evidence="3" key="2">
    <citation type="journal article" date="2023" name="IMA Fungus">
        <title>Comparative genomic study of the Penicillium genus elucidates a diverse pangenome and 15 lateral gene transfer events.</title>
        <authorList>
            <person name="Petersen C."/>
            <person name="Sorensen T."/>
            <person name="Nielsen M.R."/>
            <person name="Sondergaard T.E."/>
            <person name="Sorensen J.L."/>
            <person name="Fitzpatrick D.A."/>
            <person name="Frisvad J.C."/>
            <person name="Nielsen K.L."/>
        </authorList>
    </citation>
    <scope>NUCLEOTIDE SEQUENCE</scope>
    <source>
        <strain evidence="3">IBT 17660</strain>
    </source>
</reference>
<dbReference type="InterPro" id="IPR003615">
    <property type="entry name" value="HNH_nuc"/>
</dbReference>
<dbReference type="OrthoDB" id="2142759at2759"/>
<feature type="compositionally biased region" description="Basic and acidic residues" evidence="1">
    <location>
        <begin position="113"/>
        <end position="127"/>
    </location>
</feature>
<feature type="region of interest" description="Disordered" evidence="1">
    <location>
        <begin position="105"/>
        <end position="127"/>
    </location>
</feature>
<evidence type="ECO:0000313" key="3">
    <source>
        <dbReference type="EMBL" id="KAJ5487017.1"/>
    </source>
</evidence>
<sequence>MTSRVHEAPRHPLLNLRVYQDNGSLLAALVIPTDPRDRYVSAEMLYRYCSLVFLFPNENEWAIYKLRRDSTPGPALRPSGRASVDPGNYIVLDKDQDPIAVNLTTNSAPRRVTTREPHTQSQDRSDRDRLQTAFRNSLRERDNCCAITGQSRPIDLERPFLALDATHIFPVCMIEEWRRDGYRKYITYTRPDSGIGESGLYSAQNGLLLSADIHVHFDDFRIGIDPDSDYKIIVFGLDPGRMGGARLKESARNGPGRVSADLLRWHLRMCLYENLKANTERQALWEEDLGEDPMSAILRQPDAAKRMEVELFTRLGGIIA</sequence>
<evidence type="ECO:0000256" key="1">
    <source>
        <dbReference type="SAM" id="MobiDB-lite"/>
    </source>
</evidence>
<dbReference type="Pfam" id="PF13391">
    <property type="entry name" value="HNH_2"/>
    <property type="match status" value="1"/>
</dbReference>
<proteinExistence type="predicted"/>
<name>A0A9W9X9V8_9EURO</name>
<accession>A0A9W9X9V8</accession>
<gene>
    <name evidence="3" type="ORF">N7530_001317</name>
</gene>
<dbReference type="EMBL" id="JAPWDO010000001">
    <property type="protein sequence ID" value="KAJ5487017.1"/>
    <property type="molecule type" value="Genomic_DNA"/>
</dbReference>
<feature type="domain" description="HNH nuclease" evidence="2">
    <location>
        <begin position="145"/>
        <end position="225"/>
    </location>
</feature>